<gene>
    <name evidence="4" type="ORF">HG543_41795</name>
</gene>
<dbReference type="InterPro" id="IPR000801">
    <property type="entry name" value="Esterase-like"/>
</dbReference>
<protein>
    <submittedName>
        <fullName evidence="4">Alpha/beta hydrolase</fullName>
    </submittedName>
</protein>
<dbReference type="AlphaFoldDB" id="A0A848LUS8"/>
<name>A0A848LUS8_9BACT</name>
<sequence length="299" mass="32304">MMRAASAAGMLMLLTACAGPGAATRDTPVVAAGEEGQPVVIARSYTLESRVLKETRRINVYLPPGYAEGQARLPVLYLLDGGLQEDFHHITGIAQLASLNHAMGEVIVVGIEGTDRKRDFTHPSSDPEDRKVLPTSGGSAAFREFLTRELKPWVEARYRTSGSAIIGESLAGLFIVETFLLQPELFERYIAVSPSLWWDQQSLAKQSVAKLKAHPAGPRSLFLTIANEGSTMQEGVDALVAALKAHAPSGLRWHYEPMPEEQHSTIYHPAAFKAVRLLFPVAPAEAPAQEASGSQAEAP</sequence>
<proteinExistence type="inferred from homology"/>
<dbReference type="PROSITE" id="PS51257">
    <property type="entry name" value="PROKAR_LIPOPROTEIN"/>
    <property type="match status" value="1"/>
</dbReference>
<dbReference type="SUPFAM" id="SSF53474">
    <property type="entry name" value="alpha/beta-Hydrolases"/>
    <property type="match status" value="1"/>
</dbReference>
<feature type="signal peptide" evidence="3">
    <location>
        <begin position="1"/>
        <end position="18"/>
    </location>
</feature>
<dbReference type="InterPro" id="IPR029058">
    <property type="entry name" value="AB_hydrolase_fold"/>
</dbReference>
<dbReference type="InterPro" id="IPR052558">
    <property type="entry name" value="Siderophore_Hydrolase_D"/>
</dbReference>
<feature type="chain" id="PRO_5032403986" evidence="3">
    <location>
        <begin position="19"/>
        <end position="299"/>
    </location>
</feature>
<evidence type="ECO:0000256" key="3">
    <source>
        <dbReference type="SAM" id="SignalP"/>
    </source>
</evidence>
<organism evidence="4 5">
    <name type="scientific">Pyxidicoccus fallax</name>
    <dbReference type="NCBI Taxonomy" id="394095"/>
    <lineage>
        <taxon>Bacteria</taxon>
        <taxon>Pseudomonadati</taxon>
        <taxon>Myxococcota</taxon>
        <taxon>Myxococcia</taxon>
        <taxon>Myxococcales</taxon>
        <taxon>Cystobacterineae</taxon>
        <taxon>Myxococcaceae</taxon>
        <taxon>Pyxidicoccus</taxon>
    </lineage>
</organism>
<comment type="similarity">
    <text evidence="1">Belongs to the esterase D family.</text>
</comment>
<evidence type="ECO:0000256" key="1">
    <source>
        <dbReference type="ARBA" id="ARBA00005622"/>
    </source>
</evidence>
<dbReference type="Proteomes" id="UP000518300">
    <property type="component" value="Unassembled WGS sequence"/>
</dbReference>
<dbReference type="PANTHER" id="PTHR40841">
    <property type="entry name" value="SIDEROPHORE TRIACETYLFUSARININE C ESTERASE"/>
    <property type="match status" value="1"/>
</dbReference>
<dbReference type="Pfam" id="PF00756">
    <property type="entry name" value="Esterase"/>
    <property type="match status" value="1"/>
</dbReference>
<accession>A0A848LUS8</accession>
<dbReference type="Gene3D" id="3.40.50.1820">
    <property type="entry name" value="alpha/beta hydrolase"/>
    <property type="match status" value="1"/>
</dbReference>
<keyword evidence="3" id="KW-0732">Signal</keyword>
<dbReference type="PANTHER" id="PTHR40841:SF2">
    <property type="entry name" value="SIDEROPHORE-DEGRADING ESTERASE (EUROFUNG)"/>
    <property type="match status" value="1"/>
</dbReference>
<evidence type="ECO:0000313" key="4">
    <source>
        <dbReference type="EMBL" id="NMO21342.1"/>
    </source>
</evidence>
<evidence type="ECO:0000256" key="2">
    <source>
        <dbReference type="ARBA" id="ARBA00022801"/>
    </source>
</evidence>
<evidence type="ECO:0000313" key="5">
    <source>
        <dbReference type="Proteomes" id="UP000518300"/>
    </source>
</evidence>
<comment type="caution">
    <text evidence="4">The sequence shown here is derived from an EMBL/GenBank/DDBJ whole genome shotgun (WGS) entry which is preliminary data.</text>
</comment>
<keyword evidence="5" id="KW-1185">Reference proteome</keyword>
<dbReference type="EMBL" id="JABBJJ010000314">
    <property type="protein sequence ID" value="NMO21342.1"/>
    <property type="molecule type" value="Genomic_DNA"/>
</dbReference>
<dbReference type="GO" id="GO:0016788">
    <property type="term" value="F:hydrolase activity, acting on ester bonds"/>
    <property type="evidence" value="ECO:0007669"/>
    <property type="project" value="TreeGrafter"/>
</dbReference>
<keyword evidence="2 4" id="KW-0378">Hydrolase</keyword>
<reference evidence="4 5" key="1">
    <citation type="submission" date="2020-04" db="EMBL/GenBank/DDBJ databases">
        <title>Draft genome of Pyxidicoccus fallax type strain.</title>
        <authorList>
            <person name="Whitworth D.E."/>
        </authorList>
    </citation>
    <scope>NUCLEOTIDE SEQUENCE [LARGE SCALE GENOMIC DNA]</scope>
    <source>
        <strain evidence="4 5">DSM 14698</strain>
    </source>
</reference>